<dbReference type="EMBL" id="HBGZ01028614">
    <property type="protein sequence ID" value="CAD9625597.1"/>
    <property type="molecule type" value="Transcribed_RNA"/>
</dbReference>
<evidence type="ECO:0000259" key="2">
    <source>
        <dbReference type="Pfam" id="PF20710"/>
    </source>
</evidence>
<dbReference type="AlphaFoldDB" id="A0A7S2M7Q2"/>
<feature type="compositionally biased region" description="Low complexity" evidence="1">
    <location>
        <begin position="408"/>
        <end position="417"/>
    </location>
</feature>
<sequence>MASGSPPLTGVTKITENDIICGRGGVALKHPGNLAYRKIVGLNKGIYATCLKVEKLKISKSIVAAIREIEGRFLEREDGKPTSSLDERDENGNPVTWKDIGDKRAIEKTSQALREGQPKLLKKLAAMQGDMAQAPLPQSAQTTQHQQMQEQMNSSWSGDPSPGGARPATMARNVTEPAYMGMQQTYAPPPTLNDSGNSTFAPQQDRNNSGNSGNGGFQFQPSASFRLSDLSRMPVVGHGLEGAMEGETFDAFPRNSMVERGTLAGSAQAQSFHDSWGETNPAPLPYHTNPPEYNAFSAANQEHLLNCLEVDNGGANSAYAGGAGGDTSQERKRPSVKFQIEGRPSILHAKNIGYGFGDAASLTSHLDEMSIFDTHSLDSGMDAADREMEMELLGEFETGDSSLNFAPSSTDSRSSGSARQRPRRSILRHQSRYGTHNQNFAPVAAVTQGADPGMIFTSTFDTKPGGINSGTDISGLLGDRRKSAVAFEVQVERRRSSRMSIMSMFSRDAGSGMISIQSADIRDLLEMDSDSDSD</sequence>
<protein>
    <recommendedName>
        <fullName evidence="2">DUF6824 domain-containing protein</fullName>
    </recommendedName>
</protein>
<dbReference type="InterPro" id="IPR049227">
    <property type="entry name" value="DUF6824"/>
</dbReference>
<evidence type="ECO:0000256" key="1">
    <source>
        <dbReference type="SAM" id="MobiDB-lite"/>
    </source>
</evidence>
<feature type="compositionally biased region" description="Polar residues" evidence="1">
    <location>
        <begin position="183"/>
        <end position="206"/>
    </location>
</feature>
<organism evidence="3">
    <name type="scientific">Skeletonema marinoi</name>
    <dbReference type="NCBI Taxonomy" id="267567"/>
    <lineage>
        <taxon>Eukaryota</taxon>
        <taxon>Sar</taxon>
        <taxon>Stramenopiles</taxon>
        <taxon>Ochrophyta</taxon>
        <taxon>Bacillariophyta</taxon>
        <taxon>Coscinodiscophyceae</taxon>
        <taxon>Thalassiosirophycidae</taxon>
        <taxon>Thalassiosirales</taxon>
        <taxon>Skeletonemataceae</taxon>
        <taxon>Skeletonema</taxon>
        <taxon>Skeletonema marinoi-dohrnii complex</taxon>
    </lineage>
</organism>
<feature type="region of interest" description="Disordered" evidence="1">
    <location>
        <begin position="132"/>
        <end position="169"/>
    </location>
</feature>
<feature type="region of interest" description="Disordered" evidence="1">
    <location>
        <begin position="183"/>
        <end position="221"/>
    </location>
</feature>
<feature type="compositionally biased region" description="Low complexity" evidence="1">
    <location>
        <begin position="138"/>
        <end position="152"/>
    </location>
</feature>
<accession>A0A7S2M7Q2</accession>
<evidence type="ECO:0000313" key="3">
    <source>
        <dbReference type="EMBL" id="CAD9625597.1"/>
    </source>
</evidence>
<feature type="domain" description="DUF6824" evidence="2">
    <location>
        <begin position="18"/>
        <end position="115"/>
    </location>
</feature>
<feature type="region of interest" description="Disordered" evidence="1">
    <location>
        <begin position="397"/>
        <end position="424"/>
    </location>
</feature>
<reference evidence="3" key="1">
    <citation type="submission" date="2021-01" db="EMBL/GenBank/DDBJ databases">
        <authorList>
            <person name="Corre E."/>
            <person name="Pelletier E."/>
            <person name="Niang G."/>
            <person name="Scheremetjew M."/>
            <person name="Finn R."/>
            <person name="Kale V."/>
            <person name="Holt S."/>
            <person name="Cochrane G."/>
            <person name="Meng A."/>
            <person name="Brown T."/>
            <person name="Cohen L."/>
        </authorList>
    </citation>
    <scope>NUCLEOTIDE SEQUENCE</scope>
    <source>
        <strain evidence="3">SM1012Den-03</strain>
    </source>
</reference>
<dbReference type="Pfam" id="PF20710">
    <property type="entry name" value="DUF6824"/>
    <property type="match status" value="1"/>
</dbReference>
<feature type="region of interest" description="Disordered" evidence="1">
    <location>
        <begin position="78"/>
        <end position="102"/>
    </location>
</feature>
<name>A0A7S2M7Q2_9STRA</name>
<gene>
    <name evidence="3" type="ORF">SMAR0320_LOCUS20352</name>
</gene>
<proteinExistence type="predicted"/>